<feature type="compositionally biased region" description="Basic and acidic residues" evidence="1">
    <location>
        <begin position="718"/>
        <end position="728"/>
    </location>
</feature>
<feature type="compositionally biased region" description="Polar residues" evidence="1">
    <location>
        <begin position="732"/>
        <end position="742"/>
    </location>
</feature>
<organism evidence="2 3">
    <name type="scientific">Vermiconidia calcicola</name>
    <dbReference type="NCBI Taxonomy" id="1690605"/>
    <lineage>
        <taxon>Eukaryota</taxon>
        <taxon>Fungi</taxon>
        <taxon>Dikarya</taxon>
        <taxon>Ascomycota</taxon>
        <taxon>Pezizomycotina</taxon>
        <taxon>Dothideomycetes</taxon>
        <taxon>Dothideomycetidae</taxon>
        <taxon>Mycosphaerellales</taxon>
        <taxon>Extremaceae</taxon>
        <taxon>Vermiconidia</taxon>
    </lineage>
</organism>
<accession>A0AAV9Q0N3</accession>
<dbReference type="EMBL" id="JAXLQG010000017">
    <property type="protein sequence ID" value="KAK5531505.1"/>
    <property type="molecule type" value="Genomic_DNA"/>
</dbReference>
<evidence type="ECO:0000313" key="2">
    <source>
        <dbReference type="EMBL" id="KAK5531505.1"/>
    </source>
</evidence>
<feature type="region of interest" description="Disordered" evidence="1">
    <location>
        <begin position="1"/>
        <end position="31"/>
    </location>
</feature>
<reference evidence="2 3" key="1">
    <citation type="submission" date="2023-06" db="EMBL/GenBank/DDBJ databases">
        <title>Black Yeasts Isolated from many extreme environments.</title>
        <authorList>
            <person name="Coleine C."/>
            <person name="Stajich J.E."/>
            <person name="Selbmann L."/>
        </authorList>
    </citation>
    <scope>NUCLEOTIDE SEQUENCE [LARGE SCALE GENOMIC DNA]</scope>
    <source>
        <strain evidence="2 3">CCFEE 5887</strain>
    </source>
</reference>
<comment type="caution">
    <text evidence="2">The sequence shown here is derived from an EMBL/GenBank/DDBJ whole genome shotgun (WGS) entry which is preliminary data.</text>
</comment>
<dbReference type="AlphaFoldDB" id="A0AAV9Q0N3"/>
<feature type="compositionally biased region" description="Polar residues" evidence="1">
    <location>
        <begin position="326"/>
        <end position="339"/>
    </location>
</feature>
<dbReference type="Proteomes" id="UP001345827">
    <property type="component" value="Unassembled WGS sequence"/>
</dbReference>
<keyword evidence="3" id="KW-1185">Reference proteome</keyword>
<feature type="compositionally biased region" description="Basic and acidic residues" evidence="1">
    <location>
        <begin position="444"/>
        <end position="459"/>
    </location>
</feature>
<gene>
    <name evidence="2" type="ORF">LTR25_008614</name>
</gene>
<sequence>MSLLNFGDYSGPQRYGVPDNAPEDNEPLDGVATTHNYQQCPQIPNPTGEMDSLHYPQGKVQEHGQGARQTHHLFANLQPFNRTWTSDSVQSSGRIDERTPGDSRLYDQIANSSFAMNPLPHNVGEFAPQGPHHAVCFMPLTNPARVGNQFYQPGMFQEQVFNNAVDNRIPTYFGPNLVNKLSLQQTKQTVSTHTNIPHQSGVSAPIQGWQDLPSGILPNPANLLPSLSELQGKNVYNDNVEESTFAPHHGNRKQFESRYLQELPASHQHLAAGGPVPGQTETGRNAPGNAQHVAVQGTKRKRQVDPKEEDDEGTPRYTNGVPKRLCTQNGSRASSSRQPRTCLANMPKDKIITRYENPLLPIPKWKTLAEICREYPNHLMYEGLDPFFQWFWSANNIWKEVPQDIRDEWKRMGVYKGSDGIGMLQNRRDDRLEELGPDAVTRLIRQEKLHPSPDNRYGRSDPLNLGLNPEAPKRPSKGTRETTKPRRSKKAATVEGAPLESISANNSNITRPESTTNTPLHPEAVLAQFHSEVCVLPVPGLPLGSFWGVPYWQSKAQLEQFWQICRHGMNKCWVPAVRLADIDPSLIGVPASAYFDNILTSARWNRSLRIRFLDLYEIERRGIMQQGEPDPELHRDPEANRAFKRVFPRMFQDFVESLLQKASHRAMSKVLNRLRSFDAQNLEADFLAIVREMVVRAIPEKQNRVGDALTAQLRHTTDARPGKVDTGRKAGTSANLPGTASSRYKDAKDTNVRNPLEPLAPRIAQKRRIDGNDEGCVPKRARVESSTSTNVLAPYETIRQNQPTQAVLQWQQQMADFNGYGISTFQPLFIGQTPEAGSEQAPAILKNMTSPSSRQDDQSAPTQELGPSPKAVNSPEEETLYDDATLESFLKASGLSPETLVDFDADEFLKDQFAEEFSAQKTWPAIAAK</sequence>
<proteinExistence type="predicted"/>
<feature type="region of interest" description="Disordered" evidence="1">
    <location>
        <begin position="269"/>
        <end position="339"/>
    </location>
</feature>
<feature type="compositionally biased region" description="Polar residues" evidence="1">
    <location>
        <begin position="848"/>
        <end position="862"/>
    </location>
</feature>
<evidence type="ECO:0000256" key="1">
    <source>
        <dbReference type="SAM" id="MobiDB-lite"/>
    </source>
</evidence>
<feature type="region of interest" description="Disordered" evidence="1">
    <location>
        <begin position="718"/>
        <end position="745"/>
    </location>
</feature>
<feature type="compositionally biased region" description="Polar residues" evidence="1">
    <location>
        <begin position="502"/>
        <end position="519"/>
    </location>
</feature>
<protein>
    <submittedName>
        <fullName evidence="2">Uncharacterized protein</fullName>
    </submittedName>
</protein>
<name>A0AAV9Q0N3_9PEZI</name>
<feature type="region of interest" description="Disordered" evidence="1">
    <location>
        <begin position="848"/>
        <end position="880"/>
    </location>
</feature>
<feature type="region of interest" description="Disordered" evidence="1">
    <location>
        <begin position="443"/>
        <end position="519"/>
    </location>
</feature>
<evidence type="ECO:0000313" key="3">
    <source>
        <dbReference type="Proteomes" id="UP001345827"/>
    </source>
</evidence>